<keyword evidence="2" id="KW-0472">Membrane</keyword>
<dbReference type="RefSeq" id="WP_219475220.1">
    <property type="nucleotide sequence ID" value="NZ_BSCX01000022.1"/>
</dbReference>
<feature type="coiled-coil region" evidence="1">
    <location>
        <begin position="95"/>
        <end position="206"/>
    </location>
</feature>
<gene>
    <name evidence="3" type="ORF">HGD80_01130</name>
</gene>
<feature type="coiled-coil region" evidence="1">
    <location>
        <begin position="496"/>
        <end position="537"/>
    </location>
</feature>
<evidence type="ECO:0000256" key="1">
    <source>
        <dbReference type="SAM" id="Coils"/>
    </source>
</evidence>
<name>A0ABX8TQ20_9MOLU</name>
<evidence type="ECO:0000313" key="4">
    <source>
        <dbReference type="Proteomes" id="UP000825369"/>
    </source>
</evidence>
<keyword evidence="2" id="KW-1133">Transmembrane helix</keyword>
<feature type="transmembrane region" description="Helical" evidence="2">
    <location>
        <begin position="17"/>
        <end position="34"/>
    </location>
</feature>
<feature type="coiled-coil region" evidence="1">
    <location>
        <begin position="233"/>
        <end position="302"/>
    </location>
</feature>
<reference evidence="3 4" key="1">
    <citation type="journal article" date="2021" name="Mol. Plant">
        <title>Genomic insights into the fast growth of paulownias and the formation of Paulownia witches' broom.</title>
        <authorList>
            <person name="Cao Y."/>
            <person name="Sun G."/>
            <person name="Zhai X."/>
            <person name="Xu P."/>
            <person name="Ma L."/>
            <person name="Deng M."/>
            <person name="Zhao Z."/>
            <person name="Yang H."/>
            <person name="Dong Y."/>
            <person name="Shang Z."/>
            <person name="Lv Y."/>
            <person name="Yan L."/>
            <person name="Liu H."/>
            <person name="Cao X."/>
            <person name="Li B."/>
            <person name="Wang Z."/>
            <person name="Zhao X."/>
            <person name="Yu H."/>
            <person name="Wang F."/>
            <person name="Ma W."/>
            <person name="Huang J."/>
            <person name="Fan G."/>
        </authorList>
    </citation>
    <scope>NUCLEOTIDE SEQUENCE [LARGE SCALE GENOMIC DNA]</scope>
    <source>
        <strain evidence="3 4">Zhengzhou</strain>
    </source>
</reference>
<evidence type="ECO:0000256" key="2">
    <source>
        <dbReference type="SAM" id="Phobius"/>
    </source>
</evidence>
<keyword evidence="4" id="KW-1185">Reference proteome</keyword>
<feature type="coiled-coil region" evidence="1">
    <location>
        <begin position="424"/>
        <end position="467"/>
    </location>
</feature>
<accession>A0ABX8TQ20</accession>
<organism evidence="3 4">
    <name type="scientific">Paulownia witches'-broom phytoplasma</name>
    <dbReference type="NCBI Taxonomy" id="39647"/>
    <lineage>
        <taxon>Bacteria</taxon>
        <taxon>Bacillati</taxon>
        <taxon>Mycoplasmatota</taxon>
        <taxon>Mollicutes</taxon>
        <taxon>Acholeplasmatales</taxon>
        <taxon>Acholeplasmataceae</taxon>
        <taxon>Candidatus Phytoplasma</taxon>
        <taxon>16SrI (Aster yellows group)</taxon>
    </lineage>
</organism>
<proteinExistence type="predicted"/>
<dbReference type="Proteomes" id="UP000825369">
    <property type="component" value="Chromosome"/>
</dbReference>
<protein>
    <submittedName>
        <fullName evidence="3">DNA double-strand break repair protein Rad50</fullName>
    </submittedName>
</protein>
<dbReference type="EMBL" id="CP066882">
    <property type="protein sequence ID" value="QYC31200.1"/>
    <property type="molecule type" value="Genomic_DNA"/>
</dbReference>
<feature type="transmembrane region" description="Helical" evidence="2">
    <location>
        <begin position="65"/>
        <end position="86"/>
    </location>
</feature>
<keyword evidence="2" id="KW-0812">Transmembrane</keyword>
<evidence type="ECO:0000313" key="3">
    <source>
        <dbReference type="EMBL" id="QYC31200.1"/>
    </source>
</evidence>
<dbReference type="PANTHER" id="PTHR43941">
    <property type="entry name" value="STRUCTURAL MAINTENANCE OF CHROMOSOMES PROTEIN 2"/>
    <property type="match status" value="1"/>
</dbReference>
<keyword evidence="1" id="KW-0175">Coiled coil</keyword>
<sequence length="552" mass="64583">MLTPLDLIKNYFTFKSYLPWILIVPTLVGSFFFIKRKINQYQNTKTTTKNLENTTTKQPLTWKGYLLIFLIFITILGFIYFCFFHQPKEPSSKYANQLIDQIDKAIDKYDETINNYHGLKGDWEKELNKVETELKELYKAKEITQEQKEKIKEALDKNEGKIKELKEQLKDNTGNIAILKGKLLQLEQDKEAKEKEIKQKQEEEKLASPDDKIRLQAEISKLQDEEIEIIKQIRQVKIEIGKLEAAQKKYEDMLSNAIKLKESIQRDFNELTSGEQQLFTKIKNEEDRRAEIQKNIDEIDVKTATIEIERKQLEILRQGAETAKTALDDWDKKHEFSFGNLRDALFQGAELYLDAFGGRIALTATGGGITKKVAGGIAKAGLIIHETHRVINLAKDLFVNEDGTPKMMSKETYDSICSRIDRDKDKLDADYKDYKKKKEEYETRQETVNLKKEIQTEKNQLTEFKQQDESVIKEYTTITEDLTNKLKEVSNPENLFKKHVNLKQQLEQKNEEIETAKEELKQKNPSYARAQKRYEEKQKEKRYAKFCQPITN</sequence>